<dbReference type="PANTHER" id="PTHR43718:SF2">
    <property type="entry name" value="LON PROTEASE HOMOLOG, MITOCHONDRIAL"/>
    <property type="match status" value="1"/>
</dbReference>
<accession>A0A1H8HJT4</accession>
<dbReference type="GO" id="GO:0006515">
    <property type="term" value="P:protein quality control for misfolded or incompletely synthesized proteins"/>
    <property type="evidence" value="ECO:0007669"/>
    <property type="project" value="TreeGrafter"/>
</dbReference>
<proteinExistence type="predicted"/>
<dbReference type="AlphaFoldDB" id="A0A1H8HJT4"/>
<dbReference type="SMART" id="SM00382">
    <property type="entry name" value="AAA"/>
    <property type="match status" value="1"/>
</dbReference>
<dbReference type="GO" id="GO:0004252">
    <property type="term" value="F:serine-type endopeptidase activity"/>
    <property type="evidence" value="ECO:0007669"/>
    <property type="project" value="InterPro"/>
</dbReference>
<feature type="domain" description="AAA+ ATPase" evidence="1">
    <location>
        <begin position="144"/>
        <end position="296"/>
    </location>
</feature>
<dbReference type="GO" id="GO:0016887">
    <property type="term" value="F:ATP hydrolysis activity"/>
    <property type="evidence" value="ECO:0007669"/>
    <property type="project" value="InterPro"/>
</dbReference>
<evidence type="ECO:0000259" key="1">
    <source>
        <dbReference type="SMART" id="SM00382"/>
    </source>
</evidence>
<dbReference type="EMBL" id="FODE01000009">
    <property type="protein sequence ID" value="SEN56413.1"/>
    <property type="molecule type" value="Genomic_DNA"/>
</dbReference>
<evidence type="ECO:0000313" key="3">
    <source>
        <dbReference type="Proteomes" id="UP000199054"/>
    </source>
</evidence>
<dbReference type="Gene3D" id="3.40.50.300">
    <property type="entry name" value="P-loop containing nucleotide triphosphate hydrolases"/>
    <property type="match status" value="1"/>
</dbReference>
<dbReference type="Proteomes" id="UP000199054">
    <property type="component" value="Unassembled WGS sequence"/>
</dbReference>
<dbReference type="STRING" id="34002.SAMN04489859_1009118"/>
<dbReference type="OrthoDB" id="5297432at2"/>
<dbReference type="RefSeq" id="WP_090611460.1">
    <property type="nucleotide sequence ID" value="NZ_CP067126.1"/>
</dbReference>
<dbReference type="InterPro" id="IPR027417">
    <property type="entry name" value="P-loop_NTPase"/>
</dbReference>
<dbReference type="PANTHER" id="PTHR43718">
    <property type="entry name" value="LON PROTEASE"/>
    <property type="match status" value="1"/>
</dbReference>
<dbReference type="SUPFAM" id="SSF52540">
    <property type="entry name" value="P-loop containing nucleoside triphosphate hydrolases"/>
    <property type="match status" value="1"/>
</dbReference>
<keyword evidence="3" id="KW-1185">Reference proteome</keyword>
<evidence type="ECO:0000313" key="2">
    <source>
        <dbReference type="EMBL" id="SEN56413.1"/>
    </source>
</evidence>
<dbReference type="GO" id="GO:0004176">
    <property type="term" value="F:ATP-dependent peptidase activity"/>
    <property type="evidence" value="ECO:0007669"/>
    <property type="project" value="InterPro"/>
</dbReference>
<dbReference type="InterPro" id="IPR027065">
    <property type="entry name" value="Lon_Prtase"/>
</dbReference>
<reference evidence="2 3" key="1">
    <citation type="submission" date="2016-10" db="EMBL/GenBank/DDBJ databases">
        <authorList>
            <person name="de Groot N.N."/>
        </authorList>
    </citation>
    <scope>NUCLEOTIDE SEQUENCE [LARGE SCALE GENOMIC DNA]</scope>
    <source>
        <strain evidence="2 3">DSM 8512</strain>
    </source>
</reference>
<organism evidence="2 3">
    <name type="scientific">Paracoccus alcaliphilus</name>
    <dbReference type="NCBI Taxonomy" id="34002"/>
    <lineage>
        <taxon>Bacteria</taxon>
        <taxon>Pseudomonadati</taxon>
        <taxon>Pseudomonadota</taxon>
        <taxon>Alphaproteobacteria</taxon>
        <taxon>Rhodobacterales</taxon>
        <taxon>Paracoccaceae</taxon>
        <taxon>Paracoccus</taxon>
    </lineage>
</organism>
<sequence length="357" mass="40448">MTRIPFIEARFFDPAETRHALECRFAVHLRKLRAPHLHLREESNGIEAFEPDLDIKDMHRIQRHAKRILACREAASGLDHLRKEDRVRLGVFRDGAKLFWVCSEHHADELAASIHTDMPWMALATDLVWHAMRRSVREGWPGLRLSPILLDGPPGIGKSHWARLLGEAIAAPTTVIEATGENASFGVVGSQRGWGGSCPGRVIETIIQNRIANPVVVVDEIEKAGTPTSTKGLTFGLAEALLPLLEPMTARRWSCPYFQVRFDMSWVMWVLTSNNHRLLPEPLLSRCPPLMMRNPSFPELVDFVRREGLRRKLSDTAIASLIEALEHPFWRGRPPSLRVVIRMLTRAADIENRPSLH</sequence>
<dbReference type="GO" id="GO:0005524">
    <property type="term" value="F:ATP binding"/>
    <property type="evidence" value="ECO:0007669"/>
    <property type="project" value="InterPro"/>
</dbReference>
<name>A0A1H8HJT4_9RHOB</name>
<dbReference type="InterPro" id="IPR003593">
    <property type="entry name" value="AAA+_ATPase"/>
</dbReference>
<gene>
    <name evidence="2" type="ORF">SAMN04489859_1009118</name>
</gene>
<dbReference type="InterPro" id="IPR003959">
    <property type="entry name" value="ATPase_AAA_core"/>
</dbReference>
<dbReference type="Pfam" id="PF00004">
    <property type="entry name" value="AAA"/>
    <property type="match status" value="1"/>
</dbReference>
<protein>
    <submittedName>
        <fullName evidence="2">ATPase family associated with various cellular activities (AAA)</fullName>
    </submittedName>
</protein>